<evidence type="ECO:0000313" key="2">
    <source>
        <dbReference type="Proteomes" id="UP000257136"/>
    </source>
</evidence>
<keyword evidence="2" id="KW-1185">Reference proteome</keyword>
<comment type="caution">
    <text evidence="1">The sequence shown here is derived from an EMBL/GenBank/DDBJ whole genome shotgun (WGS) entry which is preliminary data.</text>
</comment>
<dbReference type="OrthoDB" id="9830943at2"/>
<organism evidence="1 2">
    <name type="scientific">Flavobacterium aquicola</name>
    <dbReference type="NCBI Taxonomy" id="1682742"/>
    <lineage>
        <taxon>Bacteria</taxon>
        <taxon>Pseudomonadati</taxon>
        <taxon>Bacteroidota</taxon>
        <taxon>Flavobacteriia</taxon>
        <taxon>Flavobacteriales</taxon>
        <taxon>Flavobacteriaceae</taxon>
        <taxon>Flavobacterium</taxon>
    </lineage>
</organism>
<sequence length="144" mass="16844">MKTLKIICFFLWIPLVSCDPYTGSFVANSSSDKIRVDIKYNQNDEMIQKYIKSYNGFEEFVKFIQDYNSSNGNLIKMDLSKYIATIELNKKDTLQIWGGIRQSNDFDEIEEIVIRSNKKQTTIKGENIQDIFDKNGSFYIYTVE</sequence>
<reference evidence="1 2" key="1">
    <citation type="submission" date="2018-08" db="EMBL/GenBank/DDBJ databases">
        <title>Genomic Encyclopedia of Archaeal and Bacterial Type Strains, Phase II (KMG-II): from individual species to whole genera.</title>
        <authorList>
            <person name="Goeker M."/>
        </authorList>
    </citation>
    <scope>NUCLEOTIDE SEQUENCE [LARGE SCALE GENOMIC DNA]</scope>
    <source>
        <strain evidence="1 2">DSM 100880</strain>
    </source>
</reference>
<dbReference type="AlphaFoldDB" id="A0A3E0ELT1"/>
<name>A0A3E0ELT1_9FLAO</name>
<dbReference type="RefSeq" id="WP_115813288.1">
    <property type="nucleotide sequence ID" value="NZ_QUNI01000005.1"/>
</dbReference>
<dbReference type="EMBL" id="QUNI01000005">
    <property type="protein sequence ID" value="REG99177.1"/>
    <property type="molecule type" value="Genomic_DNA"/>
</dbReference>
<dbReference type="Proteomes" id="UP000257136">
    <property type="component" value="Unassembled WGS sequence"/>
</dbReference>
<accession>A0A3E0ELT1</accession>
<protein>
    <submittedName>
        <fullName evidence="1">Uncharacterized protein</fullName>
    </submittedName>
</protein>
<gene>
    <name evidence="1" type="ORF">C8P67_105354</name>
</gene>
<evidence type="ECO:0000313" key="1">
    <source>
        <dbReference type="EMBL" id="REG99177.1"/>
    </source>
</evidence>
<proteinExistence type="predicted"/>